<keyword evidence="7" id="KW-1185">Reference proteome</keyword>
<dbReference type="GO" id="GO:0032259">
    <property type="term" value="P:methylation"/>
    <property type="evidence" value="ECO:0007669"/>
    <property type="project" value="UniProtKB-KW"/>
</dbReference>
<evidence type="ECO:0000256" key="1">
    <source>
        <dbReference type="ARBA" id="ARBA00022573"/>
    </source>
</evidence>
<dbReference type="InterPro" id="IPR036074">
    <property type="entry name" value="CbiD_sf"/>
</dbReference>
<accession>A0A650CID9</accession>
<dbReference type="GO" id="GO:0019251">
    <property type="term" value="P:anaerobic cobalamin biosynthetic process"/>
    <property type="evidence" value="ECO:0007669"/>
    <property type="project" value="UniProtKB-UniRule"/>
</dbReference>
<comment type="similarity">
    <text evidence="5">Belongs to the CbiD family.</text>
</comment>
<dbReference type="PANTHER" id="PTHR35863:SF1">
    <property type="entry name" value="COBALT-PRECORRIN-5B C(1)-METHYLTRANSFERASE"/>
    <property type="match status" value="1"/>
</dbReference>
<evidence type="ECO:0000256" key="3">
    <source>
        <dbReference type="ARBA" id="ARBA00022679"/>
    </source>
</evidence>
<evidence type="ECO:0000256" key="2">
    <source>
        <dbReference type="ARBA" id="ARBA00022603"/>
    </source>
</evidence>
<organism evidence="6 7">
    <name type="scientific">Sulfurisphaera ohwakuensis</name>
    <dbReference type="NCBI Taxonomy" id="69656"/>
    <lineage>
        <taxon>Archaea</taxon>
        <taxon>Thermoproteota</taxon>
        <taxon>Thermoprotei</taxon>
        <taxon>Sulfolobales</taxon>
        <taxon>Sulfolobaceae</taxon>
        <taxon>Sulfurisphaera</taxon>
    </lineage>
</organism>
<protein>
    <recommendedName>
        <fullName evidence="5">Cobalt-precorrin-5B C(1)-methyltransferase</fullName>
        <ecNumber evidence="5">2.1.1.195</ecNumber>
    </recommendedName>
    <alternativeName>
        <fullName evidence="5">Cobalt-precorrin-6A synthase</fullName>
    </alternativeName>
</protein>
<dbReference type="EMBL" id="CP045484">
    <property type="protein sequence ID" value="QGR17533.1"/>
    <property type="molecule type" value="Genomic_DNA"/>
</dbReference>
<keyword evidence="4 5" id="KW-0949">S-adenosyl-L-methionine</keyword>
<dbReference type="InterPro" id="IPR002748">
    <property type="entry name" value="CbiD"/>
</dbReference>
<dbReference type="KEGG" id="soh:D1869_10285"/>
<evidence type="ECO:0000256" key="4">
    <source>
        <dbReference type="ARBA" id="ARBA00022691"/>
    </source>
</evidence>
<dbReference type="EC" id="2.1.1.195" evidence="5"/>
<keyword evidence="2 5" id="KW-0489">Methyltransferase</keyword>
<comment type="pathway">
    <text evidence="5">Cofactor biosynthesis; adenosylcobalamin biosynthesis; cob(II)yrinate a,c-diamide from sirohydrochlorin (anaerobic route): step 6/10.</text>
</comment>
<comment type="function">
    <text evidence="5">Catalyzes the methylation of C-1 in cobalt-precorrin-5B to form cobalt-precorrin-6A.</text>
</comment>
<dbReference type="OrthoDB" id="10423at2157"/>
<gene>
    <name evidence="5" type="primary">cbiD</name>
    <name evidence="6" type="ORF">D1869_10285</name>
</gene>
<dbReference type="Gene3D" id="3.30.2110.10">
    <property type="entry name" value="CbiD-like"/>
    <property type="match status" value="1"/>
</dbReference>
<name>A0A650CID9_SULOH</name>
<keyword evidence="1 5" id="KW-0169">Cobalamin biosynthesis</keyword>
<dbReference type="NCBIfam" id="TIGR00312">
    <property type="entry name" value="cbiD"/>
    <property type="match status" value="1"/>
</dbReference>
<comment type="catalytic activity">
    <reaction evidence="5">
        <text>Co-precorrin-5B + S-adenosyl-L-methionine = Co-precorrin-6A + S-adenosyl-L-homocysteine</text>
        <dbReference type="Rhea" id="RHEA:26285"/>
        <dbReference type="ChEBI" id="CHEBI:57856"/>
        <dbReference type="ChEBI" id="CHEBI:59789"/>
        <dbReference type="ChEBI" id="CHEBI:60063"/>
        <dbReference type="ChEBI" id="CHEBI:60064"/>
        <dbReference type="EC" id="2.1.1.195"/>
    </reaction>
</comment>
<keyword evidence="3 5" id="KW-0808">Transferase</keyword>
<dbReference type="PIRSF" id="PIRSF026782">
    <property type="entry name" value="CbiD"/>
    <property type="match status" value="1"/>
</dbReference>
<dbReference type="UniPathway" id="UPA00148">
    <property type="reaction ID" value="UER00227"/>
</dbReference>
<evidence type="ECO:0000313" key="6">
    <source>
        <dbReference type="EMBL" id="QGR17533.1"/>
    </source>
</evidence>
<dbReference type="HAMAP" id="MF_00787">
    <property type="entry name" value="CbiD"/>
    <property type="match status" value="1"/>
</dbReference>
<evidence type="ECO:0000313" key="7">
    <source>
        <dbReference type="Proteomes" id="UP000427373"/>
    </source>
</evidence>
<dbReference type="Proteomes" id="UP000427373">
    <property type="component" value="Chromosome"/>
</dbReference>
<dbReference type="Pfam" id="PF01888">
    <property type="entry name" value="CbiD"/>
    <property type="match status" value="1"/>
</dbReference>
<proteinExistence type="inferred from homology"/>
<reference evidence="6 7" key="1">
    <citation type="submission" date="2019-10" db="EMBL/GenBank/DDBJ databases">
        <title>Genome Sequences from Six Type Strain Members of the Archaeal Family Sulfolobaceae: Acidianus ambivalens, Acidianus infernus, Metallosphaera prunae, Stygiolobus azoricus, Sulfolobus metallicus, and Sulfurisphaera ohwakuensis.</title>
        <authorList>
            <person name="Counts J.A."/>
            <person name="Kelly R.M."/>
        </authorList>
    </citation>
    <scope>NUCLEOTIDE SEQUENCE [LARGE SCALE GENOMIC DNA]</scope>
    <source>
        <strain evidence="6 7">TA-1</strain>
    </source>
</reference>
<dbReference type="SUPFAM" id="SSF111342">
    <property type="entry name" value="CbiD-like"/>
    <property type="match status" value="1"/>
</dbReference>
<evidence type="ECO:0000256" key="5">
    <source>
        <dbReference type="HAMAP-Rule" id="MF_00787"/>
    </source>
</evidence>
<dbReference type="PANTHER" id="PTHR35863">
    <property type="entry name" value="COBALT-PRECORRIN-5B C(1)-METHYLTRANSFERASE"/>
    <property type="match status" value="1"/>
</dbReference>
<dbReference type="GO" id="GO:0043780">
    <property type="term" value="F:cobalt-precorrin-5B C1-methyltransferase activity"/>
    <property type="evidence" value="ECO:0007669"/>
    <property type="project" value="RHEA"/>
</dbReference>
<dbReference type="AlphaFoldDB" id="A0A650CID9"/>
<sequence>MIMSMLSTLKRFGITTGATAAASAKASVIYLFRNETPKSVTIPTPIGLRLEIPVDNYERRGEEYCATVTKFSGDNPDVLNGLKIVSCSTKCDSGIFVEGGNGIGVVTKPGLKVEVGEKAINPVARQMIIDAIKEVTTDGVKVRIEVPDGEKIAELTMNKDVGVINGISILGTTGIEYPISDDEYLEHIKSEICVVKALGKKKLILAPGNTSFEFARKRYGDNVVKIGDRVGDSIRLAIEQGFTHIVLVSLPGKITKVASGLMNTHSKYGDARIETLTHAAVLAKLDIEKIKKIANSATITEAITYLLPEERKTLFNVIAKRVLQRLRKIVKNDVKIGVVIISEEGEVLAEEGEL</sequence>